<comment type="subcellular location">
    <subcellularLocation>
        <location evidence="1">Membrane</location>
        <topology evidence="1">Multi-pass membrane protein</topology>
    </subcellularLocation>
</comment>
<keyword evidence="9" id="KW-0406">Ion transport</keyword>
<keyword evidence="11" id="KW-0407">Ion channel</keyword>
<feature type="transmembrane region" description="Helical" evidence="12">
    <location>
        <begin position="81"/>
        <end position="101"/>
    </location>
</feature>
<dbReference type="Proteomes" id="UP000618343">
    <property type="component" value="Unassembled WGS sequence"/>
</dbReference>
<keyword evidence="5" id="KW-0631">Potassium channel</keyword>
<keyword evidence="2" id="KW-0813">Transport</keyword>
<evidence type="ECO:0000256" key="11">
    <source>
        <dbReference type="ARBA" id="ARBA00023303"/>
    </source>
</evidence>
<evidence type="ECO:0000256" key="4">
    <source>
        <dbReference type="ARBA" id="ARBA00022692"/>
    </source>
</evidence>
<dbReference type="InterPro" id="IPR027359">
    <property type="entry name" value="Volt_channel_dom_sf"/>
</dbReference>
<evidence type="ECO:0000256" key="2">
    <source>
        <dbReference type="ARBA" id="ARBA00022448"/>
    </source>
</evidence>
<dbReference type="Pfam" id="PF00520">
    <property type="entry name" value="Ion_trans"/>
    <property type="match status" value="1"/>
</dbReference>
<dbReference type="SUPFAM" id="SSF81324">
    <property type="entry name" value="Voltage-gated potassium channels"/>
    <property type="match status" value="1"/>
</dbReference>
<keyword evidence="4 12" id="KW-0812">Transmembrane</keyword>
<evidence type="ECO:0000256" key="5">
    <source>
        <dbReference type="ARBA" id="ARBA00022826"/>
    </source>
</evidence>
<evidence type="ECO:0000256" key="3">
    <source>
        <dbReference type="ARBA" id="ARBA00022538"/>
    </source>
</evidence>
<keyword evidence="10 12" id="KW-0472">Membrane</keyword>
<feature type="transmembrane region" description="Helical" evidence="12">
    <location>
        <begin position="21"/>
        <end position="42"/>
    </location>
</feature>
<evidence type="ECO:0000256" key="7">
    <source>
        <dbReference type="ARBA" id="ARBA00022958"/>
    </source>
</evidence>
<evidence type="ECO:0000256" key="6">
    <source>
        <dbReference type="ARBA" id="ARBA00022882"/>
    </source>
</evidence>
<dbReference type="EMBL" id="DQUI01000070">
    <property type="protein sequence ID" value="HIP84684.1"/>
    <property type="molecule type" value="Genomic_DNA"/>
</dbReference>
<sequence>MGVSLRTLKERIYNPKVYNTLELIGILCTLEILISFILSTYNPPYEHILIKLDFISISILSFHFLYKLIGTRDKLKFLGNIYNIIDAVVIGAFILYLLQIWATNAIISLRIINAVRILVLLRIVKFKHLKLSREMINFITILTYSFIISSFIWLVENEANLGINNFADAFYFTVISLTTVGYGDITPVTPWGKGIIVVSILYLVSGLITKIQSLLYRELEGKRDRE</sequence>
<keyword evidence="7" id="KW-0630">Potassium</keyword>
<dbReference type="GO" id="GO:0008076">
    <property type="term" value="C:voltage-gated potassium channel complex"/>
    <property type="evidence" value="ECO:0007669"/>
    <property type="project" value="InterPro"/>
</dbReference>
<keyword evidence="6" id="KW-0851">Voltage-gated channel</keyword>
<feature type="transmembrane region" description="Helical" evidence="12">
    <location>
        <begin position="107"/>
        <end position="124"/>
    </location>
</feature>
<dbReference type="NCBIfam" id="NF040645">
    <property type="entry name" value="K_channel_Meth"/>
    <property type="match status" value="1"/>
</dbReference>
<evidence type="ECO:0000256" key="8">
    <source>
        <dbReference type="ARBA" id="ARBA00022989"/>
    </source>
</evidence>
<dbReference type="InterPro" id="IPR028325">
    <property type="entry name" value="VG_K_chnl"/>
</dbReference>
<dbReference type="EMBL" id="DQUO01000066">
    <property type="protein sequence ID" value="HIP91743.1"/>
    <property type="molecule type" value="Genomic_DNA"/>
</dbReference>
<evidence type="ECO:0000313" key="15">
    <source>
        <dbReference type="EMBL" id="HIP91743.1"/>
    </source>
</evidence>
<feature type="transmembrane region" description="Helical" evidence="12">
    <location>
        <begin position="48"/>
        <end position="69"/>
    </location>
</feature>
<dbReference type="PANTHER" id="PTHR11537:SF254">
    <property type="entry name" value="POTASSIUM VOLTAGE-GATED CHANNEL PROTEIN SHAB"/>
    <property type="match status" value="1"/>
</dbReference>
<dbReference type="Proteomes" id="UP000643554">
    <property type="component" value="Unassembled WGS sequence"/>
</dbReference>
<dbReference type="Gene3D" id="1.20.120.350">
    <property type="entry name" value="Voltage-gated potassium channels. Chain C"/>
    <property type="match status" value="1"/>
</dbReference>
<keyword evidence="3" id="KW-0633">Potassium transport</keyword>
<dbReference type="InterPro" id="IPR005821">
    <property type="entry name" value="Ion_trans_dom"/>
</dbReference>
<dbReference type="GO" id="GO:0001508">
    <property type="term" value="P:action potential"/>
    <property type="evidence" value="ECO:0007669"/>
    <property type="project" value="TreeGrafter"/>
</dbReference>
<evidence type="ECO:0000313" key="14">
    <source>
        <dbReference type="EMBL" id="HIP84684.1"/>
    </source>
</evidence>
<keyword evidence="8 12" id="KW-1133">Transmembrane helix</keyword>
<dbReference type="Gene3D" id="1.10.287.70">
    <property type="match status" value="1"/>
</dbReference>
<proteinExistence type="predicted"/>
<gene>
    <name evidence="14" type="ORF">EYH15_04270</name>
    <name evidence="15" type="ORF">EYH21_05540</name>
</gene>
<evidence type="ECO:0000256" key="10">
    <source>
        <dbReference type="ARBA" id="ARBA00023136"/>
    </source>
</evidence>
<dbReference type="InterPro" id="IPR053681">
    <property type="entry name" value="Hyp-activated_K+_channel"/>
</dbReference>
<evidence type="ECO:0000256" key="9">
    <source>
        <dbReference type="ARBA" id="ARBA00023065"/>
    </source>
</evidence>
<evidence type="ECO:0000259" key="13">
    <source>
        <dbReference type="Pfam" id="PF00520"/>
    </source>
</evidence>
<dbReference type="GO" id="GO:0005249">
    <property type="term" value="F:voltage-gated potassium channel activity"/>
    <property type="evidence" value="ECO:0007669"/>
    <property type="project" value="InterPro"/>
</dbReference>
<dbReference type="AlphaFoldDB" id="A0A832ZCY2"/>
<dbReference type="PRINTS" id="PR00169">
    <property type="entry name" value="KCHANNEL"/>
</dbReference>
<name>A0A832ZCY2_9EURY</name>
<accession>A0A832ZCY2</accession>
<reference evidence="14" key="1">
    <citation type="journal article" date="2020" name="ISME J.">
        <title>Gammaproteobacteria mediating utilization of methyl-, sulfur- and petroleum organic compounds in deep ocean hydrothermal plumes.</title>
        <authorList>
            <person name="Zhou Z."/>
            <person name="Liu Y."/>
            <person name="Pan J."/>
            <person name="Cron B.R."/>
            <person name="Toner B.M."/>
            <person name="Anantharaman K."/>
            <person name="Breier J.A."/>
            <person name="Dick G.J."/>
            <person name="Li M."/>
        </authorList>
    </citation>
    <scope>NUCLEOTIDE SEQUENCE</scope>
    <source>
        <strain evidence="14">SZUA-1453</strain>
        <strain evidence="15">SZUA-1471</strain>
    </source>
</reference>
<comment type="caution">
    <text evidence="14">The sequence shown here is derived from an EMBL/GenBank/DDBJ whole genome shotgun (WGS) entry which is preliminary data.</text>
</comment>
<feature type="domain" description="Ion transport" evidence="13">
    <location>
        <begin position="20"/>
        <end position="208"/>
    </location>
</feature>
<feature type="transmembrane region" description="Helical" evidence="12">
    <location>
        <begin position="195"/>
        <end position="216"/>
    </location>
</feature>
<evidence type="ECO:0000256" key="1">
    <source>
        <dbReference type="ARBA" id="ARBA00004141"/>
    </source>
</evidence>
<dbReference type="PANTHER" id="PTHR11537">
    <property type="entry name" value="VOLTAGE-GATED POTASSIUM CHANNEL"/>
    <property type="match status" value="1"/>
</dbReference>
<feature type="transmembrane region" description="Helical" evidence="12">
    <location>
        <begin position="136"/>
        <end position="155"/>
    </location>
</feature>
<evidence type="ECO:0000256" key="12">
    <source>
        <dbReference type="SAM" id="Phobius"/>
    </source>
</evidence>
<organism evidence="14 16">
    <name type="scientific">Methanothermococcus okinawensis</name>
    <dbReference type="NCBI Taxonomy" id="155863"/>
    <lineage>
        <taxon>Archaea</taxon>
        <taxon>Methanobacteriati</taxon>
        <taxon>Methanobacteriota</taxon>
        <taxon>Methanomada group</taxon>
        <taxon>Methanococci</taxon>
        <taxon>Methanococcales</taxon>
        <taxon>Methanococcaceae</taxon>
        <taxon>Methanothermococcus</taxon>
    </lineage>
</organism>
<evidence type="ECO:0000313" key="16">
    <source>
        <dbReference type="Proteomes" id="UP000643554"/>
    </source>
</evidence>
<protein>
    <submittedName>
        <fullName evidence="14">Ion transporter</fullName>
    </submittedName>
</protein>